<protein>
    <submittedName>
        <fullName evidence="2">DUF4198 domain-containing protein</fullName>
    </submittedName>
</protein>
<dbReference type="Pfam" id="PF10670">
    <property type="entry name" value="DUF4198"/>
    <property type="match status" value="1"/>
</dbReference>
<evidence type="ECO:0000313" key="2">
    <source>
        <dbReference type="EMBL" id="MBC6612650.1"/>
    </source>
</evidence>
<feature type="signal peptide" evidence="1">
    <location>
        <begin position="1"/>
        <end position="22"/>
    </location>
</feature>
<keyword evidence="1" id="KW-0732">Signal</keyword>
<gene>
    <name evidence="2" type="ORF">H8B15_17135</name>
</gene>
<name>A0ABR7MNI1_9BACT</name>
<dbReference type="InterPro" id="IPR019613">
    <property type="entry name" value="DUF4198"/>
</dbReference>
<evidence type="ECO:0000256" key="1">
    <source>
        <dbReference type="SAM" id="SignalP"/>
    </source>
</evidence>
<dbReference type="RefSeq" id="WP_187320876.1">
    <property type="nucleotide sequence ID" value="NZ_JACSCY010000016.1"/>
</dbReference>
<dbReference type="Proteomes" id="UP000622017">
    <property type="component" value="Unassembled WGS sequence"/>
</dbReference>
<organism evidence="2 3">
    <name type="scientific">Hymenobacter citatus</name>
    <dbReference type="NCBI Taxonomy" id="2763506"/>
    <lineage>
        <taxon>Bacteria</taxon>
        <taxon>Pseudomonadati</taxon>
        <taxon>Bacteroidota</taxon>
        <taxon>Cytophagia</taxon>
        <taxon>Cytophagales</taxon>
        <taxon>Hymenobacteraceae</taxon>
        <taxon>Hymenobacter</taxon>
    </lineage>
</organism>
<proteinExistence type="predicted"/>
<dbReference type="EMBL" id="JACSCY010000016">
    <property type="protein sequence ID" value="MBC6612650.1"/>
    <property type="molecule type" value="Genomic_DNA"/>
</dbReference>
<reference evidence="2 3" key="1">
    <citation type="submission" date="2020-08" db="EMBL/GenBank/DDBJ databases">
        <title>Hymenobacter sp.</title>
        <authorList>
            <person name="Kim M.K."/>
        </authorList>
    </citation>
    <scope>NUCLEOTIDE SEQUENCE [LARGE SCALE GENOMIC DNA]</scope>
    <source>
        <strain evidence="2 3">BT507</strain>
    </source>
</reference>
<sequence>MRLALKSTVLTFAISLPALLAAAHEFWLAPPQYVVAVGQAVRLQTWVGENFTGQRWAGKSGRITRFVHVGPAGTEDLTTSATQADTIQSTLTFAQPGTHVVALITNDAYLEQTAEQFNTYLKEEGLDKVLVLRQQRNELMKPAREAYQRCAKTLMQVGKPNSRDTARAYAHPLGLPLELIPEQNPYLLRPGAVLTVRVEQAGQPVAGALVQVWQHPPGQKPKASRLYSNLSGRILLRLSTSGSYLLSTVQMAAAADHSRADWHSTWASLTFGTVGPTSY</sequence>
<evidence type="ECO:0000313" key="3">
    <source>
        <dbReference type="Proteomes" id="UP000622017"/>
    </source>
</evidence>
<accession>A0ABR7MNI1</accession>
<keyword evidence="3" id="KW-1185">Reference proteome</keyword>
<feature type="chain" id="PRO_5046225771" evidence="1">
    <location>
        <begin position="23"/>
        <end position="279"/>
    </location>
</feature>
<comment type="caution">
    <text evidence="2">The sequence shown here is derived from an EMBL/GenBank/DDBJ whole genome shotgun (WGS) entry which is preliminary data.</text>
</comment>